<protein>
    <submittedName>
        <fullName evidence="4">Uncharacterized protein</fullName>
    </submittedName>
</protein>
<keyword evidence="5" id="KW-1185">Reference proteome</keyword>
<dbReference type="Proteomes" id="UP000237968">
    <property type="component" value="Unassembled WGS sequence"/>
</dbReference>
<dbReference type="EMBL" id="PVNK01000033">
    <property type="protein sequence ID" value="PRQ04632.1"/>
    <property type="molecule type" value="Genomic_DNA"/>
</dbReference>
<feature type="transmembrane region" description="Helical" evidence="2">
    <location>
        <begin position="195"/>
        <end position="217"/>
    </location>
</feature>
<keyword evidence="2" id="KW-0812">Transmembrane</keyword>
<keyword evidence="2" id="KW-1133">Transmembrane helix</keyword>
<feature type="region of interest" description="Disordered" evidence="1">
    <location>
        <begin position="34"/>
        <end position="74"/>
    </location>
</feature>
<gene>
    <name evidence="4" type="ORF">ENSA5_06370</name>
</gene>
<evidence type="ECO:0000256" key="3">
    <source>
        <dbReference type="SAM" id="SignalP"/>
    </source>
</evidence>
<feature type="chain" id="PRO_5015728038" evidence="3">
    <location>
        <begin position="29"/>
        <end position="268"/>
    </location>
</feature>
<organism evidence="4 5">
    <name type="scientific">Enhygromyxa salina</name>
    <dbReference type="NCBI Taxonomy" id="215803"/>
    <lineage>
        <taxon>Bacteria</taxon>
        <taxon>Pseudomonadati</taxon>
        <taxon>Myxococcota</taxon>
        <taxon>Polyangia</taxon>
        <taxon>Nannocystales</taxon>
        <taxon>Nannocystaceae</taxon>
        <taxon>Enhygromyxa</taxon>
    </lineage>
</organism>
<keyword evidence="3" id="KW-0732">Signal</keyword>
<reference evidence="4 5" key="1">
    <citation type="submission" date="2018-03" db="EMBL/GenBank/DDBJ databases">
        <title>Draft Genome Sequences of the Obligatory Marine Myxobacteria Enhygromyxa salina SWB005.</title>
        <authorList>
            <person name="Poehlein A."/>
            <person name="Moghaddam J.A."/>
            <person name="Harms H."/>
            <person name="Alanjari M."/>
            <person name="Koenig G.M."/>
            <person name="Daniel R."/>
            <person name="Schaeberle T.F."/>
        </authorList>
    </citation>
    <scope>NUCLEOTIDE SEQUENCE [LARGE SCALE GENOMIC DNA]</scope>
    <source>
        <strain evidence="4 5">SWB005</strain>
    </source>
</reference>
<comment type="caution">
    <text evidence="4">The sequence shown here is derived from an EMBL/GenBank/DDBJ whole genome shotgun (WGS) entry which is preliminary data.</text>
</comment>
<evidence type="ECO:0000313" key="4">
    <source>
        <dbReference type="EMBL" id="PRQ04632.1"/>
    </source>
</evidence>
<feature type="signal peptide" evidence="3">
    <location>
        <begin position="1"/>
        <end position="28"/>
    </location>
</feature>
<evidence type="ECO:0000256" key="2">
    <source>
        <dbReference type="SAM" id="Phobius"/>
    </source>
</evidence>
<evidence type="ECO:0000256" key="1">
    <source>
        <dbReference type="SAM" id="MobiDB-lite"/>
    </source>
</evidence>
<dbReference type="AlphaFoldDB" id="A0A2S9YHW6"/>
<accession>A0A2S9YHW6</accession>
<keyword evidence="2" id="KW-0472">Membrane</keyword>
<evidence type="ECO:0000313" key="5">
    <source>
        <dbReference type="Proteomes" id="UP000237968"/>
    </source>
</evidence>
<name>A0A2S9YHW6_9BACT</name>
<sequence>MRRFVLRLLTSATVVAFTLSLVPLDVLAAPPDVSAAPPDAAPELRTAPSLADSPAFDPPTPDAPAPAPTLAPNDRTTAGWQLMLGEQVDVQRVDGIFVYGQLQSVDDTSVVILGSDGIARQVAREEVHSVAMLNGGEAPKPGPEVKSSEIGKRPILNRAEYEQGKAVMTAGVFLLGIGFITGLVGAGVALGESDALYLAFVSVPGAVVSFAIGLPLLSKGINMRKSALGSVVRRGPTLLVHDRRGKPRLVLGPGGGPSPFGGGIALRF</sequence>
<feature type="compositionally biased region" description="Pro residues" evidence="1">
    <location>
        <begin position="56"/>
        <end position="69"/>
    </location>
</feature>
<feature type="transmembrane region" description="Helical" evidence="2">
    <location>
        <begin position="166"/>
        <end position="188"/>
    </location>
</feature>
<proteinExistence type="predicted"/>